<feature type="binding site" evidence="9">
    <location>
        <position position="136"/>
    </location>
    <ligand>
        <name>substrate</name>
    </ligand>
</feature>
<feature type="binding site" evidence="9">
    <location>
        <begin position="238"/>
        <end position="239"/>
    </location>
    <ligand>
        <name>ATP</name>
        <dbReference type="ChEBI" id="CHEBI:30616"/>
    </ligand>
</feature>
<comment type="similarity">
    <text evidence="9">Belongs to the carbohydrate kinase PfkB family. Ribokinase subfamily.</text>
</comment>
<feature type="binding site" evidence="9">
    <location>
        <position position="233"/>
    </location>
    <ligand>
        <name>K(+)</name>
        <dbReference type="ChEBI" id="CHEBI:29103"/>
    </ligand>
</feature>
<keyword evidence="12" id="KW-1185">Reference proteome</keyword>
<dbReference type="Gene3D" id="3.40.1190.20">
    <property type="match status" value="1"/>
</dbReference>
<dbReference type="SUPFAM" id="SSF53613">
    <property type="entry name" value="Ribokinase-like"/>
    <property type="match status" value="1"/>
</dbReference>
<feature type="binding site" evidence="9">
    <location>
        <begin position="10"/>
        <end position="12"/>
    </location>
    <ligand>
        <name>substrate</name>
    </ligand>
</feature>
<dbReference type="AlphaFoldDB" id="A0A421BVY0"/>
<dbReference type="EMBL" id="RCHI01000002">
    <property type="protein sequence ID" value="RLL72472.1"/>
    <property type="molecule type" value="Genomic_DNA"/>
</dbReference>
<organism evidence="11 12">
    <name type="scientific">Paenirhodobacter hankyongi</name>
    <dbReference type="NCBI Taxonomy" id="2294033"/>
    <lineage>
        <taxon>Bacteria</taxon>
        <taxon>Pseudomonadati</taxon>
        <taxon>Pseudomonadota</taxon>
        <taxon>Alphaproteobacteria</taxon>
        <taxon>Rhodobacterales</taxon>
        <taxon>Rhodobacter group</taxon>
        <taxon>Paenirhodobacter</taxon>
    </lineage>
</organism>
<evidence type="ECO:0000256" key="3">
    <source>
        <dbReference type="ARBA" id="ARBA00022741"/>
    </source>
</evidence>
<dbReference type="UniPathway" id="UPA00916">
    <property type="reaction ID" value="UER00889"/>
</dbReference>
<protein>
    <recommendedName>
        <fullName evidence="9">Ribokinase</fullName>
        <shortName evidence="9">RK</shortName>
        <ecNumber evidence="9">2.7.1.15</ecNumber>
    </recommendedName>
</protein>
<keyword evidence="6 9" id="KW-0460">Magnesium</keyword>
<dbReference type="GO" id="GO:0019303">
    <property type="term" value="P:D-ribose catabolic process"/>
    <property type="evidence" value="ECO:0007669"/>
    <property type="project" value="UniProtKB-UniRule"/>
</dbReference>
<evidence type="ECO:0000256" key="9">
    <source>
        <dbReference type="HAMAP-Rule" id="MF_01987"/>
    </source>
</evidence>
<keyword evidence="8 9" id="KW-0119">Carbohydrate metabolism</keyword>
<accession>A0A421BVY0</accession>
<evidence type="ECO:0000256" key="2">
    <source>
        <dbReference type="ARBA" id="ARBA00022723"/>
    </source>
</evidence>
<dbReference type="GO" id="GO:0005524">
    <property type="term" value="F:ATP binding"/>
    <property type="evidence" value="ECO:0007669"/>
    <property type="project" value="UniProtKB-UniRule"/>
</dbReference>
<comment type="activity regulation">
    <text evidence="9">Activated by a monovalent cation that binds near, but not in, the active site. The most likely occupant of the site in vivo is potassium. Ion binding induces a conformational change that may alter substrate affinity.</text>
</comment>
<keyword evidence="7 9" id="KW-0630">Potassium</keyword>
<evidence type="ECO:0000256" key="5">
    <source>
        <dbReference type="ARBA" id="ARBA00022840"/>
    </source>
</evidence>
<comment type="subunit">
    <text evidence="9">Homodimer.</text>
</comment>
<evidence type="ECO:0000256" key="4">
    <source>
        <dbReference type="ARBA" id="ARBA00022777"/>
    </source>
</evidence>
<dbReference type="Proteomes" id="UP000279673">
    <property type="component" value="Unassembled WGS sequence"/>
</dbReference>
<dbReference type="RefSeq" id="WP_121530920.1">
    <property type="nucleotide sequence ID" value="NZ_RCHI01000002.1"/>
</dbReference>
<feature type="binding site" evidence="9">
    <location>
        <position position="269"/>
    </location>
    <ligand>
        <name>K(+)</name>
        <dbReference type="ChEBI" id="CHEBI:29103"/>
    </ligand>
</feature>
<dbReference type="InterPro" id="IPR002139">
    <property type="entry name" value="Ribo/fructo_kinase"/>
</dbReference>
<evidence type="ECO:0000256" key="1">
    <source>
        <dbReference type="ARBA" id="ARBA00022679"/>
    </source>
</evidence>
<dbReference type="InterPro" id="IPR011611">
    <property type="entry name" value="PfkB_dom"/>
</dbReference>
<name>A0A421BVY0_9RHOB</name>
<feature type="binding site" evidence="9">
    <location>
        <position position="239"/>
    </location>
    <ligand>
        <name>substrate</name>
    </ligand>
</feature>
<comment type="cofactor">
    <cofactor evidence="9">
        <name>Mg(2+)</name>
        <dbReference type="ChEBI" id="CHEBI:18420"/>
    </cofactor>
    <text evidence="9">Requires a divalent cation, most likely magnesium in vivo, as an electrophilic catalyst to aid phosphoryl group transfer. It is the chelate of the metal and the nucleotide that is the actual substrate.</text>
</comment>
<evidence type="ECO:0000313" key="12">
    <source>
        <dbReference type="Proteomes" id="UP000279673"/>
    </source>
</evidence>
<feature type="binding site" evidence="9">
    <location>
        <begin position="205"/>
        <end position="210"/>
    </location>
    <ligand>
        <name>ATP</name>
        <dbReference type="ChEBI" id="CHEBI:30616"/>
    </ligand>
</feature>
<dbReference type="PRINTS" id="PR00990">
    <property type="entry name" value="RIBOKINASE"/>
</dbReference>
<comment type="caution">
    <text evidence="9">Lacks conserved residue(s) required for the propagation of feature annotation.</text>
</comment>
<keyword evidence="4 9" id="KW-0418">Kinase</keyword>
<dbReference type="HAMAP" id="MF_01987">
    <property type="entry name" value="Ribokinase"/>
    <property type="match status" value="1"/>
</dbReference>
<evidence type="ECO:0000259" key="10">
    <source>
        <dbReference type="Pfam" id="PF00294"/>
    </source>
</evidence>
<dbReference type="Pfam" id="PF00294">
    <property type="entry name" value="PfkB"/>
    <property type="match status" value="1"/>
</dbReference>
<evidence type="ECO:0000256" key="7">
    <source>
        <dbReference type="ARBA" id="ARBA00022958"/>
    </source>
</evidence>
<dbReference type="PANTHER" id="PTHR10584">
    <property type="entry name" value="SUGAR KINASE"/>
    <property type="match status" value="1"/>
</dbReference>
<keyword evidence="3 9" id="KW-0547">Nucleotide-binding</keyword>
<keyword evidence="1 9" id="KW-0808">Transferase</keyword>
<proteinExistence type="inferred from homology"/>
<comment type="subcellular location">
    <subcellularLocation>
        <location evidence="9">Cytoplasm</location>
    </subcellularLocation>
</comment>
<dbReference type="InterPro" id="IPR029056">
    <property type="entry name" value="Ribokinase-like"/>
</dbReference>
<dbReference type="GO" id="GO:0046872">
    <property type="term" value="F:metal ion binding"/>
    <property type="evidence" value="ECO:0007669"/>
    <property type="project" value="UniProtKB-KW"/>
</dbReference>
<feature type="domain" description="Carbohydrate kinase PfkB" evidence="10">
    <location>
        <begin position="5"/>
        <end position="281"/>
    </location>
</feature>
<dbReference type="GO" id="GO:0004747">
    <property type="term" value="F:ribokinase activity"/>
    <property type="evidence" value="ECO:0007669"/>
    <property type="project" value="UniProtKB-UniRule"/>
</dbReference>
<feature type="binding site" evidence="9">
    <location>
        <position position="272"/>
    </location>
    <ligand>
        <name>K(+)</name>
        <dbReference type="ChEBI" id="CHEBI:29103"/>
    </ligand>
</feature>
<comment type="caution">
    <text evidence="11">The sequence shown here is derived from an EMBL/GenBank/DDBJ whole genome shotgun (WGS) entry which is preliminary data.</text>
</comment>
<gene>
    <name evidence="9" type="primary">rbsK</name>
    <name evidence="11" type="ORF">DYS74_03435</name>
</gene>
<evidence type="ECO:0000256" key="8">
    <source>
        <dbReference type="ARBA" id="ARBA00023277"/>
    </source>
</evidence>
<keyword evidence="5 9" id="KW-0067">ATP-binding</keyword>
<feature type="binding site" evidence="9">
    <location>
        <position position="274"/>
    </location>
    <ligand>
        <name>K(+)</name>
        <dbReference type="ChEBI" id="CHEBI:29103"/>
    </ligand>
</feature>
<reference evidence="11 12" key="1">
    <citation type="submission" date="2018-10" db="EMBL/GenBank/DDBJ databases">
        <title>Rhodobacter sp . BO-81.</title>
        <authorList>
            <person name="Im W.T."/>
        </authorList>
    </citation>
    <scope>NUCLEOTIDE SEQUENCE [LARGE SCALE GENOMIC DNA]</scope>
    <source>
        <strain evidence="11 12">BO-81</strain>
    </source>
</reference>
<keyword evidence="9" id="KW-0963">Cytoplasm</keyword>
<evidence type="ECO:0000313" key="11">
    <source>
        <dbReference type="EMBL" id="RLL72472.1"/>
    </source>
</evidence>
<comment type="pathway">
    <text evidence="9">Carbohydrate metabolism; D-ribose degradation; D-ribose 5-phosphate from beta-D-ribopyranose: step 2/2.</text>
</comment>
<dbReference type="PANTHER" id="PTHR10584:SF166">
    <property type="entry name" value="RIBOKINASE"/>
    <property type="match status" value="1"/>
</dbReference>
<evidence type="ECO:0000256" key="6">
    <source>
        <dbReference type="ARBA" id="ARBA00022842"/>
    </source>
</evidence>
<feature type="binding site" evidence="9">
    <location>
        <position position="235"/>
    </location>
    <ligand>
        <name>K(+)</name>
        <dbReference type="ChEBI" id="CHEBI:29103"/>
    </ligand>
</feature>
<dbReference type="GO" id="GO:0005737">
    <property type="term" value="C:cytoplasm"/>
    <property type="evidence" value="ECO:0007669"/>
    <property type="project" value="UniProtKB-SubCell"/>
</dbReference>
<sequence>MTVYTLGSINADHLYRLPHLPAPGETLAAQSYSVGLGGKGANQSVALARAGATVRHIGAVGADGLWMVARLTEAGVDCAAVSEVEGASGHAIIAVDAAGENAILLHPGANRQIDAAMVRTALEGARPGDMLMLQNETSAQVEAARIGQEQGLFVVYSAAPFEAEAVEAVLPYLSLLIMNEVEAAQLCSALSLTFEALAVPHVVVTRGARGAEWHDRAGAGVHRTPAFAVTPVDTTAAGDTFAGYLVAGLAEGLCPEAAMRLASAAAALKVTRAGTADAIPARDEVTRFLAAQPSE</sequence>
<comment type="function">
    <text evidence="9">Catalyzes the phosphorylation of ribose at O-5 in a reaction requiring ATP and magnesium. The resulting D-ribose-5-phosphate can then be used either for sythesis of nucleotides, histidine, and tryptophan, or as a component of the pentose phosphate pathway.</text>
</comment>
<dbReference type="EC" id="2.7.1.15" evidence="9"/>
<dbReference type="CDD" id="cd01174">
    <property type="entry name" value="ribokinase"/>
    <property type="match status" value="1"/>
</dbReference>
<feature type="binding site" evidence="9">
    <location>
        <position position="179"/>
    </location>
    <ligand>
        <name>ATP</name>
        <dbReference type="ChEBI" id="CHEBI:30616"/>
    </ligand>
</feature>
<feature type="active site" description="Proton acceptor" evidence="9">
    <location>
        <position position="239"/>
    </location>
</feature>
<feature type="binding site" evidence="9">
    <location>
        <begin position="38"/>
        <end position="42"/>
    </location>
    <ligand>
        <name>substrate</name>
    </ligand>
</feature>
<comment type="catalytic activity">
    <reaction evidence="9">
        <text>D-ribose + ATP = D-ribose 5-phosphate + ADP + H(+)</text>
        <dbReference type="Rhea" id="RHEA:13697"/>
        <dbReference type="ChEBI" id="CHEBI:15378"/>
        <dbReference type="ChEBI" id="CHEBI:30616"/>
        <dbReference type="ChEBI" id="CHEBI:47013"/>
        <dbReference type="ChEBI" id="CHEBI:78346"/>
        <dbReference type="ChEBI" id="CHEBI:456216"/>
        <dbReference type="EC" id="2.7.1.15"/>
    </reaction>
</comment>
<dbReference type="InterPro" id="IPR011877">
    <property type="entry name" value="Ribokinase"/>
</dbReference>
<keyword evidence="2 9" id="KW-0479">Metal-binding</keyword>